<feature type="region of interest" description="Disordered" evidence="1">
    <location>
        <begin position="20"/>
        <end position="39"/>
    </location>
</feature>
<dbReference type="AlphaFoldDB" id="A0A238J8A6"/>
<protein>
    <recommendedName>
        <fullName evidence="4">TnsA endonuclease N-terminal domain-containing protein</fullName>
    </recommendedName>
</protein>
<keyword evidence="3" id="KW-1185">Reference proteome</keyword>
<proteinExistence type="predicted"/>
<dbReference type="RefSeq" id="WP_099242514.1">
    <property type="nucleotide sequence ID" value="NZ_FXXP01000001.1"/>
</dbReference>
<evidence type="ECO:0000313" key="3">
    <source>
        <dbReference type="Proteomes" id="UP000225972"/>
    </source>
</evidence>
<reference evidence="3" key="1">
    <citation type="submission" date="2017-05" db="EMBL/GenBank/DDBJ databases">
        <authorList>
            <person name="Rodrigo-Torres L."/>
            <person name="Arahal R. D."/>
            <person name="Lucena T."/>
        </authorList>
    </citation>
    <scope>NUCLEOTIDE SEQUENCE [LARGE SCALE GENOMIC DNA]</scope>
    <source>
        <strain evidence="3">CECT 8649</strain>
    </source>
</reference>
<name>A0A238J8A6_9RHOB</name>
<evidence type="ECO:0000313" key="2">
    <source>
        <dbReference type="EMBL" id="SMX26583.1"/>
    </source>
</evidence>
<organism evidence="2 3">
    <name type="scientific">Pelagimonas phthalicica</name>
    <dbReference type="NCBI Taxonomy" id="1037362"/>
    <lineage>
        <taxon>Bacteria</taxon>
        <taxon>Pseudomonadati</taxon>
        <taxon>Pseudomonadota</taxon>
        <taxon>Alphaproteobacteria</taxon>
        <taxon>Rhodobacterales</taxon>
        <taxon>Roseobacteraceae</taxon>
        <taxon>Pelagimonas</taxon>
    </lineage>
</organism>
<evidence type="ECO:0000256" key="1">
    <source>
        <dbReference type="SAM" id="MobiDB-lite"/>
    </source>
</evidence>
<evidence type="ECO:0008006" key="4">
    <source>
        <dbReference type="Google" id="ProtNLM"/>
    </source>
</evidence>
<sequence>MATLKRAICANNIANANSDTRHNASAKRVGTPSDDTTNGFVLPIPSQTSRKISWRSRGSCRGTAVLRLNGSQQIVVYESLLELMCILLITTRVDVLAVWDQPPAIRYRRPDGIPHEHTFDYLIELETGLRYAVAIKPKAMIAKRQFDIELGYVAAAMPENFADDVILLSEGDFTRAQALNAQRYHEFAKSPDIEADEKIMNVASQAREPRTLADLIELSGLAGRGFRAAFRAIIEGRLNQLNPEKIGLQTLVSAEGLV</sequence>
<dbReference type="OrthoDB" id="7982727at2"/>
<dbReference type="EMBL" id="FXXP01000001">
    <property type="protein sequence ID" value="SMX26583.1"/>
    <property type="molecule type" value="Genomic_DNA"/>
</dbReference>
<dbReference type="Proteomes" id="UP000225972">
    <property type="component" value="Unassembled WGS sequence"/>
</dbReference>
<accession>A0A238J8A6</accession>
<gene>
    <name evidence="2" type="ORF">TRP8649_00667</name>
</gene>